<keyword evidence="2" id="KW-0472">Membrane</keyword>
<dbReference type="EMBL" id="ADOS01001563">
    <property type="status" value="NOT_ANNOTATED_CDS"/>
    <property type="molecule type" value="Genomic_DNA"/>
</dbReference>
<reference evidence="3" key="3">
    <citation type="submission" date="2015-02" db="UniProtKB">
        <authorList>
            <consortium name="EnsemblProtists"/>
        </authorList>
    </citation>
    <scope>IDENTIFICATION</scope>
    <source>
        <strain evidence="3">DAOM BR144</strain>
    </source>
</reference>
<evidence type="ECO:0000256" key="1">
    <source>
        <dbReference type="SAM" id="MobiDB-lite"/>
    </source>
</evidence>
<keyword evidence="4" id="KW-1185">Reference proteome</keyword>
<feature type="transmembrane region" description="Helical" evidence="2">
    <location>
        <begin position="21"/>
        <end position="41"/>
    </location>
</feature>
<organism evidence="3 4">
    <name type="scientific">Globisporangium ultimum (strain ATCC 200006 / CBS 805.95 / DAOM BR144)</name>
    <name type="common">Pythium ultimum</name>
    <dbReference type="NCBI Taxonomy" id="431595"/>
    <lineage>
        <taxon>Eukaryota</taxon>
        <taxon>Sar</taxon>
        <taxon>Stramenopiles</taxon>
        <taxon>Oomycota</taxon>
        <taxon>Peronosporomycetes</taxon>
        <taxon>Pythiales</taxon>
        <taxon>Pythiaceae</taxon>
        <taxon>Globisporangium</taxon>
    </lineage>
</organism>
<sequence>MATPASRPRRAARQSGGNKGVVGFALVIGTAFFSIPFLAHFTKTENLTRKEDALNASQIRRGVYLNTGSKDAGVDPDWDFRTNTWRGRRAGDVVRKAKKPQDESGAAEPQSPSAEL</sequence>
<reference evidence="4" key="2">
    <citation type="submission" date="2010-04" db="EMBL/GenBank/DDBJ databases">
        <authorList>
            <person name="Buell R."/>
            <person name="Hamilton J."/>
            <person name="Hostetler J."/>
        </authorList>
    </citation>
    <scope>NUCLEOTIDE SEQUENCE [LARGE SCALE GENOMIC DNA]</scope>
    <source>
        <strain evidence="4">DAOM:BR144</strain>
    </source>
</reference>
<dbReference type="AlphaFoldDB" id="K3XCC5"/>
<dbReference type="Proteomes" id="UP000019132">
    <property type="component" value="Unassembled WGS sequence"/>
</dbReference>
<evidence type="ECO:0000313" key="4">
    <source>
        <dbReference type="Proteomes" id="UP000019132"/>
    </source>
</evidence>
<dbReference type="InParanoid" id="K3XCC5"/>
<evidence type="ECO:0000256" key="2">
    <source>
        <dbReference type="SAM" id="Phobius"/>
    </source>
</evidence>
<proteinExistence type="predicted"/>
<dbReference type="eggNOG" id="ENOG502SA3B">
    <property type="taxonomic scope" value="Eukaryota"/>
</dbReference>
<name>K3XCC5_GLOUD</name>
<reference evidence="4" key="1">
    <citation type="journal article" date="2010" name="Genome Biol.">
        <title>Genome sequence of the necrotrophic plant pathogen Pythium ultimum reveals original pathogenicity mechanisms and effector repertoire.</title>
        <authorList>
            <person name="Levesque C.A."/>
            <person name="Brouwer H."/>
            <person name="Cano L."/>
            <person name="Hamilton J.P."/>
            <person name="Holt C."/>
            <person name="Huitema E."/>
            <person name="Raffaele S."/>
            <person name="Robideau G.P."/>
            <person name="Thines M."/>
            <person name="Win J."/>
            <person name="Zerillo M.M."/>
            <person name="Beakes G.W."/>
            <person name="Boore J.L."/>
            <person name="Busam D."/>
            <person name="Dumas B."/>
            <person name="Ferriera S."/>
            <person name="Fuerstenberg S.I."/>
            <person name="Gachon C.M."/>
            <person name="Gaulin E."/>
            <person name="Govers F."/>
            <person name="Grenville-Briggs L."/>
            <person name="Horner N."/>
            <person name="Hostetler J."/>
            <person name="Jiang R.H."/>
            <person name="Johnson J."/>
            <person name="Krajaejun T."/>
            <person name="Lin H."/>
            <person name="Meijer H.J."/>
            <person name="Moore B."/>
            <person name="Morris P."/>
            <person name="Phuntmart V."/>
            <person name="Puiu D."/>
            <person name="Shetty J."/>
            <person name="Stajich J.E."/>
            <person name="Tripathy S."/>
            <person name="Wawra S."/>
            <person name="van West P."/>
            <person name="Whitty B.R."/>
            <person name="Coutinho P.M."/>
            <person name="Henrissat B."/>
            <person name="Martin F."/>
            <person name="Thomas P.D."/>
            <person name="Tyler B.M."/>
            <person name="De Vries R.P."/>
            <person name="Kamoun S."/>
            <person name="Yandell M."/>
            <person name="Tisserat N."/>
            <person name="Buell C.R."/>
        </authorList>
    </citation>
    <scope>NUCLEOTIDE SEQUENCE</scope>
    <source>
        <strain evidence="4">DAOM:BR144</strain>
    </source>
</reference>
<feature type="region of interest" description="Disordered" evidence="1">
    <location>
        <begin position="89"/>
        <end position="116"/>
    </location>
</feature>
<dbReference type="EnsemblProtists" id="PYU1_T014874">
    <property type="protein sequence ID" value="PYU1_T014874"/>
    <property type="gene ID" value="PYU1_G014843"/>
</dbReference>
<accession>K3XCC5</accession>
<keyword evidence="2" id="KW-0812">Transmembrane</keyword>
<evidence type="ECO:0000313" key="3">
    <source>
        <dbReference type="EnsemblProtists" id="PYU1_T014874"/>
    </source>
</evidence>
<feature type="compositionally biased region" description="Basic and acidic residues" evidence="1">
    <location>
        <begin position="89"/>
        <end position="102"/>
    </location>
</feature>
<dbReference type="HOGENOM" id="CLU_164376_0_0_1"/>
<protein>
    <submittedName>
        <fullName evidence="3">Uncharacterized protein</fullName>
    </submittedName>
</protein>
<dbReference type="VEuPathDB" id="FungiDB:PYU1_G014843"/>
<keyword evidence="2" id="KW-1133">Transmembrane helix</keyword>